<keyword evidence="3" id="KW-1185">Reference proteome</keyword>
<protein>
    <submittedName>
        <fullName evidence="2">Uncharacterized protein</fullName>
    </submittedName>
</protein>
<dbReference type="EMBL" id="BRYB01002450">
    <property type="protein sequence ID" value="GMI19672.1"/>
    <property type="molecule type" value="Genomic_DNA"/>
</dbReference>
<proteinExistence type="predicted"/>
<feature type="compositionally biased region" description="Basic and acidic residues" evidence="1">
    <location>
        <begin position="111"/>
        <end position="121"/>
    </location>
</feature>
<dbReference type="Proteomes" id="UP001165060">
    <property type="component" value="Unassembled WGS sequence"/>
</dbReference>
<evidence type="ECO:0000313" key="2">
    <source>
        <dbReference type="EMBL" id="GMI19672.1"/>
    </source>
</evidence>
<feature type="region of interest" description="Disordered" evidence="1">
    <location>
        <begin position="108"/>
        <end position="127"/>
    </location>
</feature>
<reference evidence="2 3" key="1">
    <citation type="journal article" date="2023" name="Commun. Biol.">
        <title>Genome analysis of Parmales, the sister group of diatoms, reveals the evolutionary specialization of diatoms from phago-mixotrophs to photoautotrophs.</title>
        <authorList>
            <person name="Ban H."/>
            <person name="Sato S."/>
            <person name="Yoshikawa S."/>
            <person name="Yamada K."/>
            <person name="Nakamura Y."/>
            <person name="Ichinomiya M."/>
            <person name="Sato N."/>
            <person name="Blanc-Mathieu R."/>
            <person name="Endo H."/>
            <person name="Kuwata A."/>
            <person name="Ogata H."/>
        </authorList>
    </citation>
    <scope>NUCLEOTIDE SEQUENCE [LARGE SCALE GENOMIC DNA]</scope>
</reference>
<feature type="non-terminal residue" evidence="2">
    <location>
        <position position="1"/>
    </location>
</feature>
<comment type="caution">
    <text evidence="2">The sequence shown here is derived from an EMBL/GenBank/DDBJ whole genome shotgun (WGS) entry which is preliminary data.</text>
</comment>
<organism evidence="2 3">
    <name type="scientific">Tetraparma gracilis</name>
    <dbReference type="NCBI Taxonomy" id="2962635"/>
    <lineage>
        <taxon>Eukaryota</taxon>
        <taxon>Sar</taxon>
        <taxon>Stramenopiles</taxon>
        <taxon>Ochrophyta</taxon>
        <taxon>Bolidophyceae</taxon>
        <taxon>Parmales</taxon>
        <taxon>Triparmaceae</taxon>
        <taxon>Tetraparma</taxon>
    </lineage>
</organism>
<evidence type="ECO:0000313" key="3">
    <source>
        <dbReference type="Proteomes" id="UP001165060"/>
    </source>
</evidence>
<accession>A0ABQ6M576</accession>
<sequence>PPPPHAQTSDFQTVVEANGGTFKAATNGKTDLVVLGSLDREWSKKSPDTWEGSGAEKAITKQRELGGDRKGGPLLTRTFQKFVAEYGLGPDVEPLLCTARFWKAEGNQAKGYKEPGPERSKGSFFSCTLNGPEGPAKGLYSSNVLDANDEPVW</sequence>
<evidence type="ECO:0000256" key="1">
    <source>
        <dbReference type="SAM" id="MobiDB-lite"/>
    </source>
</evidence>
<gene>
    <name evidence="2" type="ORF">TeGR_g8156</name>
</gene>
<name>A0ABQ6M576_9STRA</name>
<feature type="region of interest" description="Disordered" evidence="1">
    <location>
        <begin position="132"/>
        <end position="153"/>
    </location>
</feature>